<evidence type="ECO:0000313" key="1">
    <source>
        <dbReference type="EMBL" id="PPQ85200.1"/>
    </source>
</evidence>
<reference evidence="1 2" key="1">
    <citation type="journal article" date="2018" name="Evol. Lett.">
        <title>Horizontal gene cluster transfer increased hallucinogenic mushroom diversity.</title>
        <authorList>
            <person name="Reynolds H.T."/>
            <person name="Vijayakumar V."/>
            <person name="Gluck-Thaler E."/>
            <person name="Korotkin H.B."/>
            <person name="Matheny P.B."/>
            <person name="Slot J.C."/>
        </authorList>
    </citation>
    <scope>NUCLEOTIDE SEQUENCE [LARGE SCALE GENOMIC DNA]</scope>
    <source>
        <strain evidence="1 2">SRW20</strain>
    </source>
</reference>
<name>A0A409X385_9AGAR</name>
<gene>
    <name evidence="1" type="ORF">CVT26_004108</name>
</gene>
<dbReference type="EMBL" id="NHYE01004333">
    <property type="protein sequence ID" value="PPQ85200.1"/>
    <property type="molecule type" value="Genomic_DNA"/>
</dbReference>
<protein>
    <submittedName>
        <fullName evidence="1">Uncharacterized protein</fullName>
    </submittedName>
</protein>
<organism evidence="1 2">
    <name type="scientific">Gymnopilus dilepis</name>
    <dbReference type="NCBI Taxonomy" id="231916"/>
    <lineage>
        <taxon>Eukaryota</taxon>
        <taxon>Fungi</taxon>
        <taxon>Dikarya</taxon>
        <taxon>Basidiomycota</taxon>
        <taxon>Agaricomycotina</taxon>
        <taxon>Agaricomycetes</taxon>
        <taxon>Agaricomycetidae</taxon>
        <taxon>Agaricales</taxon>
        <taxon>Agaricineae</taxon>
        <taxon>Hymenogastraceae</taxon>
        <taxon>Gymnopilus</taxon>
    </lineage>
</organism>
<dbReference type="Proteomes" id="UP000284706">
    <property type="component" value="Unassembled WGS sequence"/>
</dbReference>
<dbReference type="InParanoid" id="A0A409X385"/>
<dbReference type="AlphaFoldDB" id="A0A409X385"/>
<accession>A0A409X385</accession>
<proteinExistence type="predicted"/>
<sequence length="116" mass="12394">MFQEPLALEKALTPSRVGYLVWGGWCCCTHPVALLPVRHSYAVVRGGCSTNLGPREGVRASRAAVVAAAATAHTFFLCPAGKREPGEGLRAGLRLRTPAACSWNAHWLREEAGLPS</sequence>
<evidence type="ECO:0000313" key="2">
    <source>
        <dbReference type="Proteomes" id="UP000284706"/>
    </source>
</evidence>
<comment type="caution">
    <text evidence="1">The sequence shown here is derived from an EMBL/GenBank/DDBJ whole genome shotgun (WGS) entry which is preliminary data.</text>
</comment>
<keyword evidence="2" id="KW-1185">Reference proteome</keyword>